<dbReference type="Pfam" id="PF14520">
    <property type="entry name" value="HHH_5"/>
    <property type="match status" value="1"/>
</dbReference>
<dbReference type="GO" id="GO:0009378">
    <property type="term" value="F:four-way junction helicase activity"/>
    <property type="evidence" value="ECO:0007669"/>
    <property type="project" value="InterPro"/>
</dbReference>
<comment type="function">
    <text evidence="6">The RuvA-RuvB-RuvC complex processes Holliday junction (HJ) DNA during genetic recombination and DNA repair, while the RuvA-RuvB complex plays an important role in the rescue of blocked DNA replication forks via replication fork reversal (RFR). RuvA specifically binds to HJ cruciform DNA, conferring on it an open structure. The RuvB hexamer acts as an ATP-dependent pump, pulling dsDNA into and through the RuvAB complex. HJ branch migration allows RuvC to scan DNA until it finds its consensus sequence, where it cleaves and resolves the cruciform DNA.</text>
</comment>
<evidence type="ECO:0000313" key="8">
    <source>
        <dbReference type="EMBL" id="RKX71917.1"/>
    </source>
</evidence>
<gene>
    <name evidence="6" type="primary">ruvA</name>
    <name evidence="8" type="ORF">DRP43_01980</name>
</gene>
<dbReference type="SUPFAM" id="SSF50249">
    <property type="entry name" value="Nucleic acid-binding proteins"/>
    <property type="match status" value="1"/>
</dbReference>
<comment type="caution">
    <text evidence="6">Lacks conserved residue(s) required for the propagation of feature annotation.</text>
</comment>
<evidence type="ECO:0000256" key="5">
    <source>
        <dbReference type="ARBA" id="ARBA00023204"/>
    </source>
</evidence>
<dbReference type="InterPro" id="IPR013849">
    <property type="entry name" value="DNA_helicase_Holl-junc_RuvA_I"/>
</dbReference>
<sequence length="194" mass="21732">MFSFIQGDFDEINPTYVVINCNNIGYILNISLYTYDKIKDLKQGRLYTHLVVREDSMTLYGFADKQEKKIFSYLISVSGVGANTARLILSSLSPFDVVSAIVDENVNFLKSVKGIGNKSAQRIIIDLKDKLMKEDIAKENLGLLHNTKINEALSGLIMLGFNKKPAEKILNKIFHEKGASLSVEDLIKEALKVL</sequence>
<comment type="subunit">
    <text evidence="6">Homotetramer. Forms an RuvA(8)-RuvB(12)-Holliday junction (HJ) complex. HJ DNA is sandwiched between 2 RuvA tetramers; dsDNA enters through RuvA and exits via RuvB. An RuvB hexamer assembles on each DNA strand where it exits the tetramer. Each RuvB hexamer is contacted by two RuvA subunits (via domain III) on 2 adjacent RuvB subunits; this complex drives branch migration. In the full resolvosome a probable DNA-RuvA(4)-RuvB(12)-RuvC(2) complex forms which resolves the HJ.</text>
</comment>
<dbReference type="HAMAP" id="MF_00031">
    <property type="entry name" value="DNA_HJ_migration_RuvA"/>
    <property type="match status" value="1"/>
</dbReference>
<dbReference type="CDD" id="cd14332">
    <property type="entry name" value="UBA_RuvA_C"/>
    <property type="match status" value="1"/>
</dbReference>
<dbReference type="SUPFAM" id="SSF46929">
    <property type="entry name" value="DNA helicase RuvA subunit, C-terminal domain"/>
    <property type="match status" value="1"/>
</dbReference>
<dbReference type="Proteomes" id="UP000271125">
    <property type="component" value="Unassembled WGS sequence"/>
</dbReference>
<evidence type="ECO:0000313" key="9">
    <source>
        <dbReference type="Proteomes" id="UP000271125"/>
    </source>
</evidence>
<dbReference type="Gene3D" id="1.10.150.20">
    <property type="entry name" value="5' to 3' exonuclease, C-terminal subdomain"/>
    <property type="match status" value="1"/>
</dbReference>
<dbReference type="GO" id="GO:0009379">
    <property type="term" value="C:Holliday junction helicase complex"/>
    <property type="evidence" value="ECO:0007669"/>
    <property type="project" value="InterPro"/>
</dbReference>
<dbReference type="Pfam" id="PF01330">
    <property type="entry name" value="RuvA_N"/>
    <property type="match status" value="1"/>
</dbReference>
<accession>A0A660SMB4</accession>
<dbReference type="Pfam" id="PF07499">
    <property type="entry name" value="RuvA_C"/>
    <property type="match status" value="1"/>
</dbReference>
<dbReference type="GO" id="GO:0006310">
    <property type="term" value="P:DNA recombination"/>
    <property type="evidence" value="ECO:0007669"/>
    <property type="project" value="UniProtKB-UniRule"/>
</dbReference>
<dbReference type="InterPro" id="IPR010994">
    <property type="entry name" value="RuvA_2-like"/>
</dbReference>
<dbReference type="InterPro" id="IPR012340">
    <property type="entry name" value="NA-bd_OB-fold"/>
</dbReference>
<evidence type="ECO:0000259" key="7">
    <source>
        <dbReference type="SMART" id="SM00278"/>
    </source>
</evidence>
<dbReference type="GO" id="GO:0006281">
    <property type="term" value="P:DNA repair"/>
    <property type="evidence" value="ECO:0007669"/>
    <property type="project" value="UniProtKB-UniRule"/>
</dbReference>
<keyword evidence="1 6" id="KW-0963">Cytoplasm</keyword>
<keyword evidence="5 6" id="KW-0234">DNA repair</keyword>
<dbReference type="Gene3D" id="1.10.8.10">
    <property type="entry name" value="DNA helicase RuvA subunit, C-terminal domain"/>
    <property type="match status" value="1"/>
</dbReference>
<dbReference type="SUPFAM" id="SSF47781">
    <property type="entry name" value="RuvA domain 2-like"/>
    <property type="match status" value="1"/>
</dbReference>
<feature type="domain" description="Helix-hairpin-helix DNA-binding motif class 1" evidence="7">
    <location>
        <begin position="107"/>
        <end position="126"/>
    </location>
</feature>
<dbReference type="InterPro" id="IPR000085">
    <property type="entry name" value="RuvA"/>
</dbReference>
<comment type="subcellular location">
    <subcellularLocation>
        <location evidence="6">Cytoplasm</location>
    </subcellularLocation>
</comment>
<evidence type="ECO:0000256" key="6">
    <source>
        <dbReference type="HAMAP-Rule" id="MF_00031"/>
    </source>
</evidence>
<name>A0A660SMB4_UNCT6</name>
<dbReference type="NCBIfam" id="TIGR00084">
    <property type="entry name" value="ruvA"/>
    <property type="match status" value="1"/>
</dbReference>
<keyword evidence="3 6" id="KW-0238">DNA-binding</keyword>
<dbReference type="GO" id="GO:0005524">
    <property type="term" value="F:ATP binding"/>
    <property type="evidence" value="ECO:0007669"/>
    <property type="project" value="InterPro"/>
</dbReference>
<dbReference type="InterPro" id="IPR036267">
    <property type="entry name" value="RuvA_C_sf"/>
</dbReference>
<proteinExistence type="inferred from homology"/>
<feature type="region of interest" description="Domain III" evidence="6">
    <location>
        <begin position="144"/>
        <end position="194"/>
    </location>
</feature>
<keyword evidence="2 6" id="KW-0227">DNA damage</keyword>
<dbReference type="EMBL" id="QNBD01000067">
    <property type="protein sequence ID" value="RKX71917.1"/>
    <property type="molecule type" value="Genomic_DNA"/>
</dbReference>
<feature type="domain" description="Helix-hairpin-helix DNA-binding motif class 1" evidence="7">
    <location>
        <begin position="72"/>
        <end position="91"/>
    </location>
</feature>
<comment type="similarity">
    <text evidence="6">Belongs to the RuvA family.</text>
</comment>
<evidence type="ECO:0000256" key="4">
    <source>
        <dbReference type="ARBA" id="ARBA00023172"/>
    </source>
</evidence>
<dbReference type="Gene3D" id="2.40.50.140">
    <property type="entry name" value="Nucleic acid-binding proteins"/>
    <property type="match status" value="1"/>
</dbReference>
<dbReference type="GO" id="GO:0005737">
    <property type="term" value="C:cytoplasm"/>
    <property type="evidence" value="ECO:0007669"/>
    <property type="project" value="UniProtKB-SubCell"/>
</dbReference>
<dbReference type="InterPro" id="IPR003583">
    <property type="entry name" value="Hlx-hairpin-Hlx_DNA-bd_motif"/>
</dbReference>
<dbReference type="AlphaFoldDB" id="A0A660SMB4"/>
<evidence type="ECO:0000256" key="2">
    <source>
        <dbReference type="ARBA" id="ARBA00022763"/>
    </source>
</evidence>
<keyword evidence="4 6" id="KW-0233">DNA recombination</keyword>
<dbReference type="SMART" id="SM00278">
    <property type="entry name" value="HhH1"/>
    <property type="match status" value="2"/>
</dbReference>
<reference evidence="8 9" key="1">
    <citation type="submission" date="2018-06" db="EMBL/GenBank/DDBJ databases">
        <title>Extensive metabolic versatility and redundancy in microbially diverse, dynamic hydrothermal sediments.</title>
        <authorList>
            <person name="Dombrowski N."/>
            <person name="Teske A."/>
            <person name="Baker B.J."/>
        </authorList>
    </citation>
    <scope>NUCLEOTIDE SEQUENCE [LARGE SCALE GENOMIC DNA]</scope>
    <source>
        <strain evidence="8">B10_G13</strain>
    </source>
</reference>
<protein>
    <recommendedName>
        <fullName evidence="6">Holliday junction branch migration complex subunit RuvA</fullName>
    </recommendedName>
</protein>
<evidence type="ECO:0000256" key="1">
    <source>
        <dbReference type="ARBA" id="ARBA00022490"/>
    </source>
</evidence>
<dbReference type="InterPro" id="IPR011114">
    <property type="entry name" value="RuvA_C"/>
</dbReference>
<comment type="domain">
    <text evidence="6">Has three domains with a flexible linker between the domains II and III and assumes an 'L' shape. Domain III is highly mobile and contacts RuvB.</text>
</comment>
<organism evidence="8 9">
    <name type="scientific">candidate division TA06 bacterium</name>
    <dbReference type="NCBI Taxonomy" id="2250710"/>
    <lineage>
        <taxon>Bacteria</taxon>
        <taxon>Bacteria division TA06</taxon>
    </lineage>
</organism>
<evidence type="ECO:0000256" key="3">
    <source>
        <dbReference type="ARBA" id="ARBA00023125"/>
    </source>
</evidence>
<dbReference type="GO" id="GO:0000400">
    <property type="term" value="F:four-way junction DNA binding"/>
    <property type="evidence" value="ECO:0007669"/>
    <property type="project" value="UniProtKB-UniRule"/>
</dbReference>
<comment type="caution">
    <text evidence="8">The sequence shown here is derived from an EMBL/GenBank/DDBJ whole genome shotgun (WGS) entry which is preliminary data.</text>
</comment>
<dbReference type="GO" id="GO:0048476">
    <property type="term" value="C:Holliday junction resolvase complex"/>
    <property type="evidence" value="ECO:0007669"/>
    <property type="project" value="UniProtKB-UniRule"/>
</dbReference>